<reference evidence="1" key="1">
    <citation type="submission" date="2022-08" db="EMBL/GenBank/DDBJ databases">
        <title>Genome sequencing of akame (Lates japonicus).</title>
        <authorList>
            <person name="Hashiguchi Y."/>
            <person name="Takahashi H."/>
        </authorList>
    </citation>
    <scope>NUCLEOTIDE SEQUENCE</scope>
    <source>
        <strain evidence="1">Kochi</strain>
    </source>
</reference>
<keyword evidence="2" id="KW-1185">Reference proteome</keyword>
<gene>
    <name evidence="1" type="ORF">AKAME5_002389800</name>
</gene>
<sequence length="95" mass="10286">MKCSVGSGDFSIEELVQHILDRQRQAGHFTPVSSTQPRVTHLCDLAVTSLGAGRRGRKKPGTSPQGRGIVALCSFRPVSHMTRPPPGKPEVRDVL</sequence>
<evidence type="ECO:0000313" key="2">
    <source>
        <dbReference type="Proteomes" id="UP001279410"/>
    </source>
</evidence>
<comment type="caution">
    <text evidence="1">The sequence shown here is derived from an EMBL/GenBank/DDBJ whole genome shotgun (WGS) entry which is preliminary data.</text>
</comment>
<organism evidence="1 2">
    <name type="scientific">Lates japonicus</name>
    <name type="common">Japanese lates</name>
    <dbReference type="NCBI Taxonomy" id="270547"/>
    <lineage>
        <taxon>Eukaryota</taxon>
        <taxon>Metazoa</taxon>
        <taxon>Chordata</taxon>
        <taxon>Craniata</taxon>
        <taxon>Vertebrata</taxon>
        <taxon>Euteleostomi</taxon>
        <taxon>Actinopterygii</taxon>
        <taxon>Neopterygii</taxon>
        <taxon>Teleostei</taxon>
        <taxon>Neoteleostei</taxon>
        <taxon>Acanthomorphata</taxon>
        <taxon>Carangaria</taxon>
        <taxon>Carangaria incertae sedis</taxon>
        <taxon>Centropomidae</taxon>
        <taxon>Lates</taxon>
    </lineage>
</organism>
<dbReference type="AlphaFoldDB" id="A0AAD3RKL3"/>
<dbReference type="Proteomes" id="UP001279410">
    <property type="component" value="Unassembled WGS sequence"/>
</dbReference>
<proteinExistence type="predicted"/>
<evidence type="ECO:0000313" key="1">
    <source>
        <dbReference type="EMBL" id="GLD72573.1"/>
    </source>
</evidence>
<dbReference type="EMBL" id="BRZM01001108">
    <property type="protein sequence ID" value="GLD72573.1"/>
    <property type="molecule type" value="Genomic_DNA"/>
</dbReference>
<name>A0AAD3RKL3_LATJO</name>
<accession>A0AAD3RKL3</accession>
<protein>
    <submittedName>
        <fullName evidence="1">Calmodulin-binding transcription activator 2 isoform X1</fullName>
    </submittedName>
</protein>